<reference evidence="2 3" key="1">
    <citation type="submission" date="2019-03" db="EMBL/GenBank/DDBJ databases">
        <title>Genomic Encyclopedia of Type Strains, Phase IV (KMG-IV): sequencing the most valuable type-strain genomes for metagenomic binning, comparative biology and taxonomic classification.</title>
        <authorList>
            <person name="Goeker M."/>
        </authorList>
    </citation>
    <scope>NUCLEOTIDE SEQUENCE [LARGE SCALE GENOMIC DNA]</scope>
    <source>
        <strain evidence="2 3">DSM 28287</strain>
    </source>
</reference>
<dbReference type="PANTHER" id="PTHR42924">
    <property type="entry name" value="EXONUCLEASE"/>
    <property type="match status" value="1"/>
</dbReference>
<name>A0A4R6QBH9_9FIRM</name>
<dbReference type="PANTHER" id="PTHR42924:SF3">
    <property type="entry name" value="POLYMERASE_HISTIDINOL PHOSPHATASE N-TERMINAL DOMAIN-CONTAINING PROTEIN"/>
    <property type="match status" value="1"/>
</dbReference>
<accession>A0A4R6QBH9</accession>
<feature type="domain" description="Polymerase/histidinol phosphatase N-terminal" evidence="1">
    <location>
        <begin position="5"/>
        <end position="70"/>
    </location>
</feature>
<dbReference type="AlphaFoldDB" id="A0A4R6QBH9"/>
<comment type="caution">
    <text evidence="2">The sequence shown here is derived from an EMBL/GenBank/DDBJ whole genome shotgun (WGS) entry which is preliminary data.</text>
</comment>
<dbReference type="InterPro" id="IPR052018">
    <property type="entry name" value="PHP_domain"/>
</dbReference>
<dbReference type="Proteomes" id="UP000295500">
    <property type="component" value="Unassembled WGS sequence"/>
</dbReference>
<protein>
    <recommendedName>
        <fullName evidence="1">Polymerase/histidinol phosphatase N-terminal domain-containing protein</fullName>
    </recommendedName>
</protein>
<proteinExistence type="predicted"/>
<dbReference type="OrthoDB" id="9804333at2"/>
<dbReference type="Pfam" id="PF02811">
    <property type="entry name" value="PHP"/>
    <property type="match status" value="1"/>
</dbReference>
<dbReference type="CDD" id="cd07438">
    <property type="entry name" value="PHP_HisPPase_AMP"/>
    <property type="match status" value="1"/>
</dbReference>
<dbReference type="EMBL" id="SNXO01000003">
    <property type="protein sequence ID" value="TDP59615.1"/>
    <property type="molecule type" value="Genomic_DNA"/>
</dbReference>
<evidence type="ECO:0000313" key="2">
    <source>
        <dbReference type="EMBL" id="TDP59615.1"/>
    </source>
</evidence>
<dbReference type="InterPro" id="IPR004013">
    <property type="entry name" value="PHP_dom"/>
</dbReference>
<dbReference type="Gene3D" id="1.10.150.650">
    <property type="match status" value="1"/>
</dbReference>
<dbReference type="InterPro" id="IPR003141">
    <property type="entry name" value="Pol/His_phosphatase_N"/>
</dbReference>
<dbReference type="SMART" id="SM00481">
    <property type="entry name" value="POLIIIAc"/>
    <property type="match status" value="1"/>
</dbReference>
<evidence type="ECO:0000313" key="3">
    <source>
        <dbReference type="Proteomes" id="UP000295500"/>
    </source>
</evidence>
<dbReference type="InterPro" id="IPR016195">
    <property type="entry name" value="Pol/histidinol_Pase-like"/>
</dbReference>
<dbReference type="GO" id="GO:0035312">
    <property type="term" value="F:5'-3' DNA exonuclease activity"/>
    <property type="evidence" value="ECO:0007669"/>
    <property type="project" value="TreeGrafter"/>
</dbReference>
<keyword evidence="3" id="KW-1185">Reference proteome</keyword>
<dbReference type="Gene3D" id="3.20.20.140">
    <property type="entry name" value="Metal-dependent hydrolases"/>
    <property type="match status" value="1"/>
</dbReference>
<dbReference type="GO" id="GO:0004534">
    <property type="term" value="F:5'-3' RNA exonuclease activity"/>
    <property type="evidence" value="ECO:0007669"/>
    <property type="project" value="TreeGrafter"/>
</dbReference>
<dbReference type="RefSeq" id="WP_133527608.1">
    <property type="nucleotide sequence ID" value="NZ_CALCQM010000081.1"/>
</dbReference>
<gene>
    <name evidence="2" type="ORF">EV211_10336</name>
</gene>
<evidence type="ECO:0000259" key="1">
    <source>
        <dbReference type="SMART" id="SM00481"/>
    </source>
</evidence>
<organism evidence="2 3">
    <name type="scientific">Aminicella lysinilytica</name>
    <dbReference type="NCBI Taxonomy" id="433323"/>
    <lineage>
        <taxon>Bacteria</taxon>
        <taxon>Bacillati</taxon>
        <taxon>Bacillota</taxon>
        <taxon>Clostridia</taxon>
        <taxon>Peptostreptococcales</taxon>
        <taxon>Anaerovoracaceae</taxon>
        <taxon>Aminicella</taxon>
    </lineage>
</organism>
<dbReference type="SUPFAM" id="SSF89550">
    <property type="entry name" value="PHP domain-like"/>
    <property type="match status" value="1"/>
</dbReference>
<sequence length="269" mass="29741">MGLKTDLHIHSTYSDGTMTPVEIVRMYQEQEYGLIAITDHDGIGGVKEAQIAGEALELKVISGIEFGTLYEGRTELHLLGYYIDIDNGPLNDRLVQIRQAREERNEKLLKVFQDMGYDIAKEDLLQRPGQTYIGKPNFARAFVKKGYITTPKEAFAPGKFIESPEAKAVAKDRISTEVAIDLIKGAGGIASLAHPLKIKGLGSKASDEFYNNLDGILRPLKKAGLGALECFHPSATHEQGIDLVKFAEKYHLHITEGSDFHGPDFEGKR</sequence>